<dbReference type="AlphaFoldDB" id="A0A381WAE1"/>
<feature type="domain" description="ArnR1-like winged helix-turn-helix" evidence="1">
    <location>
        <begin position="13"/>
        <end position="76"/>
    </location>
</feature>
<dbReference type="Gene3D" id="1.10.10.10">
    <property type="entry name" value="Winged helix-like DNA-binding domain superfamily/Winged helix DNA-binding domain"/>
    <property type="match status" value="1"/>
</dbReference>
<accession>A0A381WAE1</accession>
<dbReference type="Pfam" id="PF14947">
    <property type="entry name" value="HTH_45"/>
    <property type="match status" value="1"/>
</dbReference>
<gene>
    <name evidence="2" type="ORF">METZ01_LOCUS102288</name>
</gene>
<sequence>MADVLYVIGDNGQGGVGITKLCHKSNLPHGRLTKLINLLTTSELTNKIEYDGKNTFVLTPKGREYLENYKRFAEVANTFGLEM</sequence>
<protein>
    <recommendedName>
        <fullName evidence="1">ArnR1-like winged helix-turn-helix domain-containing protein</fullName>
    </recommendedName>
</protein>
<dbReference type="InterPro" id="IPR036390">
    <property type="entry name" value="WH_DNA-bd_sf"/>
</dbReference>
<evidence type="ECO:0000259" key="1">
    <source>
        <dbReference type="Pfam" id="PF14947"/>
    </source>
</evidence>
<dbReference type="SUPFAM" id="SSF46785">
    <property type="entry name" value="Winged helix' DNA-binding domain"/>
    <property type="match status" value="1"/>
</dbReference>
<proteinExistence type="predicted"/>
<evidence type="ECO:0000313" key="2">
    <source>
        <dbReference type="EMBL" id="SVA49434.1"/>
    </source>
</evidence>
<dbReference type="InterPro" id="IPR038723">
    <property type="entry name" value="ArnR1-like_HTH"/>
</dbReference>
<dbReference type="InterPro" id="IPR036388">
    <property type="entry name" value="WH-like_DNA-bd_sf"/>
</dbReference>
<name>A0A381WAE1_9ZZZZ</name>
<organism evidence="2">
    <name type="scientific">marine metagenome</name>
    <dbReference type="NCBI Taxonomy" id="408172"/>
    <lineage>
        <taxon>unclassified sequences</taxon>
        <taxon>metagenomes</taxon>
        <taxon>ecological metagenomes</taxon>
    </lineage>
</organism>
<reference evidence="2" key="1">
    <citation type="submission" date="2018-05" db="EMBL/GenBank/DDBJ databases">
        <authorList>
            <person name="Lanie J.A."/>
            <person name="Ng W.-L."/>
            <person name="Kazmierczak K.M."/>
            <person name="Andrzejewski T.M."/>
            <person name="Davidsen T.M."/>
            <person name="Wayne K.J."/>
            <person name="Tettelin H."/>
            <person name="Glass J.I."/>
            <person name="Rusch D."/>
            <person name="Podicherti R."/>
            <person name="Tsui H.-C.T."/>
            <person name="Winkler M.E."/>
        </authorList>
    </citation>
    <scope>NUCLEOTIDE SEQUENCE</scope>
</reference>
<dbReference type="EMBL" id="UINC01011173">
    <property type="protein sequence ID" value="SVA49434.1"/>
    <property type="molecule type" value="Genomic_DNA"/>
</dbReference>